<dbReference type="OrthoDB" id="2659731at2"/>
<accession>A0A0D7X4X0</accession>
<keyword evidence="2" id="KW-1185">Reference proteome</keyword>
<dbReference type="EMBL" id="JTHP01000008">
    <property type="protein sequence ID" value="KJD46465.1"/>
    <property type="molecule type" value="Genomic_DNA"/>
</dbReference>
<evidence type="ECO:0000313" key="1">
    <source>
        <dbReference type="EMBL" id="KJD46465.1"/>
    </source>
</evidence>
<reference evidence="1 2" key="1">
    <citation type="submission" date="2014-11" db="EMBL/GenBank/DDBJ databases">
        <title>Draft Genome Sequences of Paenibacillus polymyxa NRRL B-30509 and Paenibacillus terrae NRRL B-30644, Strains from a Poultry Environment that Produce Tridecaptin A and Paenicidins.</title>
        <authorList>
            <person name="van Belkum M.J."/>
            <person name="Lohans C.T."/>
            <person name="Vederas J.C."/>
        </authorList>
    </citation>
    <scope>NUCLEOTIDE SEQUENCE [LARGE SCALE GENOMIC DNA]</scope>
    <source>
        <strain evidence="1 2">NRRL B-30644</strain>
    </source>
</reference>
<dbReference type="RefSeq" id="WP_044645385.1">
    <property type="nucleotide sequence ID" value="NZ_JTHP01000008.1"/>
</dbReference>
<protein>
    <submittedName>
        <fullName evidence="1">Uncharacterized protein</fullName>
    </submittedName>
</protein>
<sequence>MTVQEKLEKQDVINRNLDIIDEFLFDDAQDDELRRKAIKALIEENMQLIDLSFGSVPKMANVI</sequence>
<comment type="caution">
    <text evidence="1">The sequence shown here is derived from an EMBL/GenBank/DDBJ whole genome shotgun (WGS) entry which is preliminary data.</text>
</comment>
<gene>
    <name evidence="1" type="ORF">QD47_06675</name>
</gene>
<evidence type="ECO:0000313" key="2">
    <source>
        <dbReference type="Proteomes" id="UP000032534"/>
    </source>
</evidence>
<dbReference type="Proteomes" id="UP000032534">
    <property type="component" value="Unassembled WGS sequence"/>
</dbReference>
<proteinExistence type="predicted"/>
<dbReference type="PATRIC" id="fig|159743.3.peg.1453"/>
<dbReference type="AlphaFoldDB" id="A0A0D7X4X0"/>
<organism evidence="1 2">
    <name type="scientific">Paenibacillus terrae</name>
    <dbReference type="NCBI Taxonomy" id="159743"/>
    <lineage>
        <taxon>Bacteria</taxon>
        <taxon>Bacillati</taxon>
        <taxon>Bacillota</taxon>
        <taxon>Bacilli</taxon>
        <taxon>Bacillales</taxon>
        <taxon>Paenibacillaceae</taxon>
        <taxon>Paenibacillus</taxon>
    </lineage>
</organism>
<name>A0A0D7X4X0_9BACL</name>